<evidence type="ECO:0000313" key="14">
    <source>
        <dbReference type="Proteomes" id="UP000433050"/>
    </source>
</evidence>
<dbReference type="SUPFAM" id="SSF53155">
    <property type="entry name" value="Methylated DNA-protein cysteine methyltransferase domain"/>
    <property type="match status" value="1"/>
</dbReference>
<keyword evidence="11" id="KW-0479">Metal-binding</keyword>
<evidence type="ECO:0000256" key="6">
    <source>
        <dbReference type="ARBA" id="ARBA00022763"/>
    </source>
</evidence>
<dbReference type="InterPro" id="IPR014048">
    <property type="entry name" value="MethylDNA_cys_MeTrfase_DNA-bd"/>
</dbReference>
<dbReference type="InterPro" id="IPR035451">
    <property type="entry name" value="Ada-like_dom_sf"/>
</dbReference>
<dbReference type="InterPro" id="IPR016221">
    <property type="entry name" value="Bifunct_regulatory_prot_Ada"/>
</dbReference>
<evidence type="ECO:0000256" key="5">
    <source>
        <dbReference type="ARBA" id="ARBA00022679"/>
    </source>
</evidence>
<dbReference type="Pfam" id="PF01035">
    <property type="entry name" value="DNA_binding_1"/>
    <property type="match status" value="1"/>
</dbReference>
<dbReference type="GO" id="GO:0006281">
    <property type="term" value="P:DNA repair"/>
    <property type="evidence" value="ECO:0007669"/>
    <property type="project" value="UniProtKB-KW"/>
</dbReference>
<evidence type="ECO:0000256" key="9">
    <source>
        <dbReference type="ARBA" id="ARBA00049348"/>
    </source>
</evidence>
<dbReference type="GO" id="GO:0032259">
    <property type="term" value="P:methylation"/>
    <property type="evidence" value="ECO:0007669"/>
    <property type="project" value="UniProtKB-KW"/>
</dbReference>
<dbReference type="InterPro" id="IPR036631">
    <property type="entry name" value="MGMT_N_sf"/>
</dbReference>
<dbReference type="GO" id="GO:0003700">
    <property type="term" value="F:DNA-binding transcription factor activity"/>
    <property type="evidence" value="ECO:0007669"/>
    <property type="project" value="InterPro"/>
</dbReference>
<feature type="active site" description="Nucleophile; methyl group acceptor from either O6-methylguanine or O4-methylthymine" evidence="10">
    <location>
        <position position="318"/>
    </location>
</feature>
<dbReference type="GO" id="GO:0003908">
    <property type="term" value="F:methylated-DNA-[protein]-cysteine S-methyltransferase activity"/>
    <property type="evidence" value="ECO:0007669"/>
    <property type="project" value="UniProtKB-EC"/>
</dbReference>
<dbReference type="GO" id="GO:0008270">
    <property type="term" value="F:zinc ion binding"/>
    <property type="evidence" value="ECO:0007669"/>
    <property type="project" value="InterPro"/>
</dbReference>
<evidence type="ECO:0000256" key="1">
    <source>
        <dbReference type="ARBA" id="ARBA00001286"/>
    </source>
</evidence>
<dbReference type="Proteomes" id="UP000433050">
    <property type="component" value="Unassembled WGS sequence"/>
</dbReference>
<evidence type="ECO:0000256" key="7">
    <source>
        <dbReference type="ARBA" id="ARBA00023159"/>
    </source>
</evidence>
<evidence type="ECO:0000256" key="8">
    <source>
        <dbReference type="ARBA" id="ARBA00023204"/>
    </source>
</evidence>
<keyword evidence="8" id="KW-0234">DNA repair</keyword>
<feature type="domain" description="HTH araC/xylS-type" evidence="12">
    <location>
        <begin position="105"/>
        <end position="181"/>
    </location>
</feature>
<dbReference type="PIRSF" id="PIRSF000409">
    <property type="entry name" value="Ada"/>
    <property type="match status" value="1"/>
</dbReference>
<feature type="binding site" evidence="11">
    <location>
        <position position="68"/>
    </location>
    <ligand>
        <name>Zn(2+)</name>
        <dbReference type="ChEBI" id="CHEBI:29105"/>
    </ligand>
</feature>
<feature type="binding site" evidence="11">
    <location>
        <position position="71"/>
    </location>
    <ligand>
        <name>Zn(2+)</name>
        <dbReference type="ChEBI" id="CHEBI:29105"/>
    </ligand>
</feature>
<keyword evidence="6" id="KW-0227">DNA damage</keyword>
<dbReference type="InterPro" id="IPR004026">
    <property type="entry name" value="Ada_DNA_repair_Zn-bd"/>
</dbReference>
<evidence type="ECO:0000256" key="3">
    <source>
        <dbReference type="ARBA" id="ARBA00011918"/>
    </source>
</evidence>
<dbReference type="GO" id="GO:0043565">
    <property type="term" value="F:sequence-specific DNA binding"/>
    <property type="evidence" value="ECO:0007669"/>
    <property type="project" value="InterPro"/>
</dbReference>
<dbReference type="Pfam" id="PF12833">
    <property type="entry name" value="HTH_18"/>
    <property type="match status" value="1"/>
</dbReference>
<dbReference type="EMBL" id="CACSAS010000001">
    <property type="protein sequence ID" value="CAA0107765.1"/>
    <property type="molecule type" value="Genomic_DNA"/>
</dbReference>
<comment type="catalytic activity">
    <reaction evidence="1">
        <text>a 4-O-methyl-thymidine in DNA + L-cysteinyl-[protein] = a thymidine in DNA + S-methyl-L-cysteinyl-[protein]</text>
        <dbReference type="Rhea" id="RHEA:53428"/>
        <dbReference type="Rhea" id="RHEA-COMP:10131"/>
        <dbReference type="Rhea" id="RHEA-COMP:10132"/>
        <dbReference type="Rhea" id="RHEA-COMP:13555"/>
        <dbReference type="Rhea" id="RHEA-COMP:13556"/>
        <dbReference type="ChEBI" id="CHEBI:29950"/>
        <dbReference type="ChEBI" id="CHEBI:82612"/>
        <dbReference type="ChEBI" id="CHEBI:137386"/>
        <dbReference type="ChEBI" id="CHEBI:137387"/>
        <dbReference type="EC" id="2.1.1.63"/>
    </reaction>
</comment>
<dbReference type="Gene3D" id="3.30.160.70">
    <property type="entry name" value="Methylated DNA-protein cysteine methyltransferase domain"/>
    <property type="match status" value="1"/>
</dbReference>
<comment type="similarity">
    <text evidence="2">Belongs to the MGMT family.</text>
</comment>
<keyword evidence="7" id="KW-0010">Activator</keyword>
<dbReference type="SUPFAM" id="SSF46767">
    <property type="entry name" value="Methylated DNA-protein cysteine methyltransferase, C-terminal domain"/>
    <property type="match status" value="1"/>
</dbReference>
<sequence>MLFDLPDPATLYRALLDRDEGYDGRAYVCVATTGIFCRMTCPARKPRPENCTFVSTIGECIEAGFRPCKRCHPLQPAASADPMIGTLLDALDARPERRWSEEHLERMGFDLSTVRRAFKRQFGMTFLEMARHRRLREGFETLAEGGRVIEAQQQAGFESPSAFRAAFARLVECAPAEISGHGTLLTDWIRTPLGDMIAISSASHLHLLEFVERKALSTEIGRLRQRAKGDLGIGTYAPTEQIRAELDAFFAGTSAEFRTALALDGSAFTRAVWAELRRIPPGVTVSYSEIARRIGQPAAIRAVARANGANQLALIIPCHRVIGADGSLTGYGGGLWRKQRLLEIEQQFRRTSAA</sequence>
<evidence type="ECO:0000256" key="2">
    <source>
        <dbReference type="ARBA" id="ARBA00008711"/>
    </source>
</evidence>
<dbReference type="NCBIfam" id="TIGR00589">
    <property type="entry name" value="ogt"/>
    <property type="match status" value="1"/>
</dbReference>
<dbReference type="InterPro" id="IPR018060">
    <property type="entry name" value="HTH_AraC"/>
</dbReference>
<proteinExistence type="inferred from homology"/>
<feature type="binding site" evidence="11">
    <location>
        <position position="37"/>
    </location>
    <ligand>
        <name>Zn(2+)</name>
        <dbReference type="ChEBI" id="CHEBI:29105"/>
    </ligand>
</feature>
<feature type="active site" description="Nucleophile; methyl group acceptor from methylphosphotriester" evidence="10">
    <location>
        <position position="37"/>
    </location>
</feature>
<feature type="binding site" evidence="11">
    <location>
        <position position="41"/>
    </location>
    <ligand>
        <name>Zn(2+)</name>
        <dbReference type="ChEBI" id="CHEBI:29105"/>
    </ligand>
</feature>
<evidence type="ECO:0000256" key="11">
    <source>
        <dbReference type="PIRSR" id="PIRSR000409-3"/>
    </source>
</evidence>
<dbReference type="InterPro" id="IPR001497">
    <property type="entry name" value="MethylDNA_cys_MeTrfase_AS"/>
</dbReference>
<evidence type="ECO:0000259" key="12">
    <source>
        <dbReference type="PROSITE" id="PS01124"/>
    </source>
</evidence>
<dbReference type="FunFam" id="1.10.10.10:FF:000214">
    <property type="entry name" value="Methylated-DNA--protein-cysteine methyltransferase"/>
    <property type="match status" value="1"/>
</dbReference>
<dbReference type="PROSITE" id="PS01124">
    <property type="entry name" value="HTH_ARAC_FAMILY_2"/>
    <property type="match status" value="1"/>
</dbReference>
<dbReference type="AlphaFoldDB" id="A0A5S9PU31"/>
<dbReference type="CDD" id="cd06445">
    <property type="entry name" value="ATase"/>
    <property type="match status" value="1"/>
</dbReference>
<evidence type="ECO:0000256" key="4">
    <source>
        <dbReference type="ARBA" id="ARBA00022603"/>
    </source>
</evidence>
<keyword evidence="14" id="KW-1185">Reference proteome</keyword>
<gene>
    <name evidence="13" type="primary">ada_2</name>
    <name evidence="13" type="ORF">STARVERO_03509</name>
</gene>
<evidence type="ECO:0000256" key="10">
    <source>
        <dbReference type="PIRSR" id="PIRSR000409-1"/>
    </source>
</evidence>
<keyword evidence="5" id="KW-0808">Transferase</keyword>
<dbReference type="SMART" id="SM00342">
    <property type="entry name" value="HTH_ARAC"/>
    <property type="match status" value="1"/>
</dbReference>
<dbReference type="EC" id="2.1.1.63" evidence="3"/>
<dbReference type="InterPro" id="IPR036217">
    <property type="entry name" value="MethylDNA_cys_MeTrfase_DNAb"/>
</dbReference>
<organism evidence="13 14">
    <name type="scientific">Starkeya nomas</name>
    <dbReference type="NCBI Taxonomy" id="2666134"/>
    <lineage>
        <taxon>Bacteria</taxon>
        <taxon>Pseudomonadati</taxon>
        <taxon>Pseudomonadota</taxon>
        <taxon>Alphaproteobacteria</taxon>
        <taxon>Hyphomicrobiales</taxon>
        <taxon>Xanthobacteraceae</taxon>
        <taxon>Starkeya</taxon>
    </lineage>
</organism>
<name>A0A5S9PU31_9HYPH</name>
<keyword evidence="11" id="KW-0862">Zinc</keyword>
<dbReference type="PANTHER" id="PTHR10815:SF5">
    <property type="entry name" value="METHYLATED-DNA--PROTEIN-CYSTEINE METHYLTRANSFERASE"/>
    <property type="match status" value="1"/>
</dbReference>
<evidence type="ECO:0000313" key="13">
    <source>
        <dbReference type="EMBL" id="CAA0107765.1"/>
    </source>
</evidence>
<keyword evidence="4" id="KW-0489">Methyltransferase</keyword>
<dbReference type="PANTHER" id="PTHR10815">
    <property type="entry name" value="METHYLATED-DNA--PROTEIN-CYSTEINE METHYLTRANSFERASE"/>
    <property type="match status" value="1"/>
</dbReference>
<comment type="catalytic activity">
    <reaction evidence="9">
        <text>a 6-O-methyl-2'-deoxyguanosine in DNA + L-cysteinyl-[protein] = S-methyl-L-cysteinyl-[protein] + a 2'-deoxyguanosine in DNA</text>
        <dbReference type="Rhea" id="RHEA:24000"/>
        <dbReference type="Rhea" id="RHEA-COMP:10131"/>
        <dbReference type="Rhea" id="RHEA-COMP:10132"/>
        <dbReference type="Rhea" id="RHEA-COMP:11367"/>
        <dbReference type="Rhea" id="RHEA-COMP:11368"/>
        <dbReference type="ChEBI" id="CHEBI:29950"/>
        <dbReference type="ChEBI" id="CHEBI:82612"/>
        <dbReference type="ChEBI" id="CHEBI:85445"/>
        <dbReference type="ChEBI" id="CHEBI:85448"/>
        <dbReference type="EC" id="2.1.1.63"/>
    </reaction>
</comment>
<dbReference type="Pfam" id="PF02805">
    <property type="entry name" value="Ada_Zn_binding"/>
    <property type="match status" value="1"/>
</dbReference>
<comment type="cofactor">
    <cofactor evidence="11">
        <name>Zn(2+)</name>
        <dbReference type="ChEBI" id="CHEBI:29105"/>
    </cofactor>
    <text evidence="11">Binds 1 zinc ion per subunit.</text>
</comment>
<dbReference type="Gene3D" id="1.10.10.10">
    <property type="entry name" value="Winged helix-like DNA-binding domain superfamily/Winged helix DNA-binding domain"/>
    <property type="match status" value="1"/>
</dbReference>
<dbReference type="RefSeq" id="WP_159600398.1">
    <property type="nucleotide sequence ID" value="NZ_CACSAS010000001.1"/>
</dbReference>
<accession>A0A5S9PU31</accession>
<dbReference type="Gene3D" id="3.40.10.10">
    <property type="entry name" value="DNA Methylphosphotriester Repair Domain"/>
    <property type="match status" value="1"/>
</dbReference>
<protein>
    <recommendedName>
        <fullName evidence="3">methylated-DNA--[protein]-cysteine S-methyltransferase</fullName>
        <ecNumber evidence="3">2.1.1.63</ecNumber>
    </recommendedName>
</protein>
<dbReference type="SUPFAM" id="SSF57884">
    <property type="entry name" value="Ada DNA repair protein, N-terminal domain (N-Ada 10)"/>
    <property type="match status" value="1"/>
</dbReference>
<dbReference type="InterPro" id="IPR036388">
    <property type="entry name" value="WH-like_DNA-bd_sf"/>
</dbReference>
<dbReference type="Gene3D" id="1.10.10.60">
    <property type="entry name" value="Homeodomain-like"/>
    <property type="match status" value="1"/>
</dbReference>
<dbReference type="PROSITE" id="PS00374">
    <property type="entry name" value="MGMT"/>
    <property type="match status" value="1"/>
</dbReference>
<reference evidence="13 14" key="1">
    <citation type="submission" date="2019-12" db="EMBL/GenBank/DDBJ databases">
        <authorList>
            <person name="Reyes-Prieto M."/>
        </authorList>
    </citation>
    <scope>NUCLEOTIDE SEQUENCE [LARGE SCALE GENOMIC DNA]</scope>
    <source>
        <strain evidence="13">HF14-78462</strain>
    </source>
</reference>